<proteinExistence type="predicted"/>
<gene>
    <name evidence="1" type="ORF">MM415B02992_0007</name>
</gene>
<reference evidence="1" key="1">
    <citation type="submission" date="2020-03" db="EMBL/GenBank/DDBJ databases">
        <title>The deep terrestrial virosphere.</title>
        <authorList>
            <person name="Holmfeldt K."/>
            <person name="Nilsson E."/>
            <person name="Simone D."/>
            <person name="Lopez-Fernandez M."/>
            <person name="Wu X."/>
            <person name="de Brujin I."/>
            <person name="Lundin D."/>
            <person name="Andersson A."/>
            <person name="Bertilsson S."/>
            <person name="Dopson M."/>
        </authorList>
    </citation>
    <scope>NUCLEOTIDE SEQUENCE</scope>
    <source>
        <strain evidence="1">MM415B02992</strain>
    </source>
</reference>
<dbReference type="EMBL" id="MT142707">
    <property type="protein sequence ID" value="QJA87451.1"/>
    <property type="molecule type" value="Genomic_DNA"/>
</dbReference>
<protein>
    <submittedName>
        <fullName evidence="1">Uncharacterized protein</fullName>
    </submittedName>
</protein>
<sequence>MVPDMIERVLKTGEVQDLFKRGRDVLDQIEPFIERVKGLKLEKIDGEVINDLIRTVKELADRFGKTLMEQPNIPEPEELR</sequence>
<name>A0A6M3L129_9ZZZZ</name>
<evidence type="ECO:0000313" key="1">
    <source>
        <dbReference type="EMBL" id="QJA87451.1"/>
    </source>
</evidence>
<accession>A0A6M3L129</accession>
<organism evidence="1">
    <name type="scientific">viral metagenome</name>
    <dbReference type="NCBI Taxonomy" id="1070528"/>
    <lineage>
        <taxon>unclassified sequences</taxon>
        <taxon>metagenomes</taxon>
        <taxon>organismal metagenomes</taxon>
    </lineage>
</organism>
<dbReference type="AlphaFoldDB" id="A0A6M3L129"/>